<keyword evidence="5" id="KW-1133">Transmembrane helix</keyword>
<reference evidence="7" key="1">
    <citation type="submission" date="2017-01" db="EMBL/GenBank/DDBJ databases">
        <title>Comparative genomics of anhydrobiosis in the tardigrade Hypsibius dujardini.</title>
        <authorList>
            <person name="Yoshida Y."/>
            <person name="Koutsovoulos G."/>
            <person name="Laetsch D."/>
            <person name="Stevens L."/>
            <person name="Kumar S."/>
            <person name="Horikawa D."/>
            <person name="Ishino K."/>
            <person name="Komine S."/>
            <person name="Tomita M."/>
            <person name="Blaxter M."/>
            <person name="Arakawa K."/>
        </authorList>
    </citation>
    <scope>NUCLEOTIDE SEQUENCE [LARGE SCALE GENOMIC DNA]</scope>
    <source>
        <strain evidence="7">Z151</strain>
    </source>
</reference>
<gene>
    <name evidence="6" type="ORF">BV898_17816</name>
</gene>
<evidence type="ECO:0000256" key="1">
    <source>
        <dbReference type="ARBA" id="ARBA00022737"/>
    </source>
</evidence>
<feature type="repeat" description="ANK" evidence="3">
    <location>
        <begin position="283"/>
        <end position="315"/>
    </location>
</feature>
<feature type="repeat" description="ANK" evidence="3">
    <location>
        <begin position="967"/>
        <end position="989"/>
    </location>
</feature>
<feature type="region of interest" description="Disordered" evidence="4">
    <location>
        <begin position="1"/>
        <end position="21"/>
    </location>
</feature>
<sequence>MDPNDNADGEATVAPPGFRDGFGFTVPRTPERLAPDLKNYSFGADDHAGRIQAPSAGMGSTLLGYCKRQQWDVVEDIVRSFERLVQAAMENATIIRNALNFQDNEDGGTFSLMYLAERNKIGLMERCLVLGADINRRTENGQTAMHSAALSGSQEMIEALLQHGADTCNPGGELQQLPLHLACLRPFGALPIVKLLLENTESMARLIEDAEGFIPLWRAAEVSNLPVIRLLLEEQTQQQISKQNPVQDNESVLHYCIRSYHSGIFEELLEYDSGNAVDLQNDEKQTLLHLAVLTENVPVVERLREKGANPNLTDRFDRTPIQLAIEKGHQKITEAFISAYPESIRLRTKDGSTLCHLAALSGHPETMLVLLNRGVYLHMPNKFGAVALHAAARTGHAGVVKALLTRGAKVDAKTKDNRTALHLAVEYGKFHSVETLLGDGASVHIKGGKAGETPLHIAARVPNSDYIADLLIKSGSLLDSKMVNGETALHAGARAGALKMVQLLLKEGADARVSSENGETALHLAVRSGNYALAGEILRHLEAKYSRNEAVTIVNMQNEEGETSVHYAAETNIQPISGEVSETLPPQDIHDMMKLLLDYGGEPHIQTKLTYETPMHYAARSGNNAVLEAMFAHFPPAKMQFAMQRRTKIGWPPLLIACDQGLDETVKLFLENHARIDVFDEGGRSALHIASENGFVEVVDLLLQHKAFVNSKTRTGFSPLHLAAMKGHTALAALLIQKFGAAIDILSMSKQTPLHLAAKYKQIETFQLLLRSGADPMIRDQQGQTPLFLATALDSADVVLQLIAAMGEQNPMSVTDARGLNVAHVAARSGAVEVMDILLSRYRDEVTQTQVKSTGMTAVHYAAAEGHGEILLKLVNAGAAFKDEDKEGMTIVHLAAKNGHLPVLNVLHDLVSWSLTSIKTGLVPIHLAAFWGEADSVREFLTKVPANIRSARPTVNTAIVKQIEAEAGLTPLHLGCKGGHENVVRLLLNYPGVELDAVGETTGFTPLHMAALSGHIPIAALLIAKSESCLTLVDKRGRTAMLLAAGNGKKELVLFFVSQGVDMDATDTNGWTALHHAASHGHLDVVKALVEHGANPQVLTVDGKTPMNFAAHDGHIEILNYFFTKHLDFEKLTSDPSFAVDLMKCAKPLEQAPLESFIIGATSPVEVALKLAFFYRSLAINDRERALDLTYAAMYCETLANRILTLACTRHAPEVLFRAIDEKGDTLLDMILDGQHKTVASLNDVQKYLMIVWQSGLNLTDTQTTLVLFLFLLFPPSWIAFNLPFRHRFRGVPLLKLLSNLAGNIFFILLLVFVFLNPHERLYERKSMSPNPQECVLLVWLAGLVLHEATSKEKRTGFARMQLIVIVMCAIGFVIQAAAIPFQPETQVVMLYVRCQFFATASLFAHIQLLSYMAFHRLFGPLSVMIGEIFRDMTTFLVILGCFVVGSTFAFSALYEEVYRPEDIVAKGHNRMLLIGVHGAAALPVAVSLKPSSLRRIMVTLHLLQRAIKVSSSHRHPTMKA</sequence>
<dbReference type="Gene3D" id="1.25.40.20">
    <property type="entry name" value="Ankyrin repeat-containing domain"/>
    <property type="match status" value="6"/>
</dbReference>
<feature type="repeat" description="ANK" evidence="3">
    <location>
        <begin position="416"/>
        <end position="448"/>
    </location>
</feature>
<keyword evidence="1" id="KW-0677">Repeat</keyword>
<dbReference type="PRINTS" id="PR01415">
    <property type="entry name" value="ANKYRIN"/>
</dbReference>
<organism evidence="6 7">
    <name type="scientific">Hypsibius exemplaris</name>
    <name type="common">Freshwater tardigrade</name>
    <dbReference type="NCBI Taxonomy" id="2072580"/>
    <lineage>
        <taxon>Eukaryota</taxon>
        <taxon>Metazoa</taxon>
        <taxon>Ecdysozoa</taxon>
        <taxon>Tardigrada</taxon>
        <taxon>Eutardigrada</taxon>
        <taxon>Parachela</taxon>
        <taxon>Hypsibioidea</taxon>
        <taxon>Hypsibiidae</taxon>
        <taxon>Hypsibius</taxon>
    </lineage>
</organism>
<protein>
    <submittedName>
        <fullName evidence="6">Ankyrin-2</fullName>
    </submittedName>
</protein>
<evidence type="ECO:0000313" key="7">
    <source>
        <dbReference type="Proteomes" id="UP000192578"/>
    </source>
</evidence>
<feature type="repeat" description="ANK" evidence="3">
    <location>
        <begin position="715"/>
        <end position="748"/>
    </location>
</feature>
<feature type="repeat" description="ANK" evidence="3">
    <location>
        <begin position="484"/>
        <end position="516"/>
    </location>
</feature>
<dbReference type="SUPFAM" id="SSF48403">
    <property type="entry name" value="Ankyrin repeat"/>
    <property type="match status" value="4"/>
</dbReference>
<feature type="repeat" description="ANK" evidence="3">
    <location>
        <begin position="1102"/>
        <end position="1134"/>
    </location>
</feature>
<feature type="transmembrane region" description="Helical" evidence="5">
    <location>
        <begin position="1266"/>
        <end position="1285"/>
    </location>
</feature>
<accession>A0A9X6NIP4</accession>
<feature type="repeat" description="ANK" evidence="3">
    <location>
        <begin position="854"/>
        <end position="886"/>
    </location>
</feature>
<keyword evidence="7" id="KW-1185">Reference proteome</keyword>
<feature type="repeat" description="ANK" evidence="3">
    <location>
        <begin position="1069"/>
        <end position="1101"/>
    </location>
</feature>
<feature type="repeat" description="ANK" evidence="3">
    <location>
        <begin position="383"/>
        <end position="415"/>
    </location>
</feature>
<dbReference type="InterPro" id="IPR002110">
    <property type="entry name" value="Ankyrin_rpt"/>
</dbReference>
<dbReference type="Proteomes" id="UP000192578">
    <property type="component" value="Unassembled WGS sequence"/>
</dbReference>
<keyword evidence="5" id="KW-0812">Transmembrane</keyword>
<feature type="transmembrane region" description="Helical" evidence="5">
    <location>
        <begin position="1391"/>
        <end position="1415"/>
    </location>
</feature>
<dbReference type="OrthoDB" id="195446at2759"/>
<keyword evidence="5" id="KW-0472">Membrane</keyword>
<dbReference type="InterPro" id="IPR036770">
    <property type="entry name" value="Ankyrin_rpt-contain_sf"/>
</dbReference>
<comment type="caution">
    <text evidence="6">The sequence shown here is derived from an EMBL/GenBank/DDBJ whole genome shotgun (WGS) entry which is preliminary data.</text>
</comment>
<feature type="repeat" description="ANK" evidence="3">
    <location>
        <begin position="682"/>
        <end position="714"/>
    </location>
</feature>
<dbReference type="PROSITE" id="PS50088">
    <property type="entry name" value="ANK_REPEAT"/>
    <property type="match status" value="16"/>
</dbReference>
<feature type="repeat" description="ANK" evidence="3">
    <location>
        <begin position="1036"/>
        <end position="1068"/>
    </location>
</feature>
<feature type="repeat" description="ANK" evidence="3">
    <location>
        <begin position="140"/>
        <end position="166"/>
    </location>
</feature>
<feature type="repeat" description="ANK" evidence="3">
    <location>
        <begin position="749"/>
        <end position="781"/>
    </location>
</feature>
<feature type="repeat" description="ANK" evidence="3">
    <location>
        <begin position="1002"/>
        <end position="1023"/>
    </location>
</feature>
<dbReference type="EMBL" id="MTYJ01000318">
    <property type="protein sequence ID" value="OWA53386.1"/>
    <property type="molecule type" value="Genomic_DNA"/>
</dbReference>
<proteinExistence type="predicted"/>
<feature type="transmembrane region" description="Helical" evidence="5">
    <location>
        <begin position="1436"/>
        <end position="1455"/>
    </location>
</feature>
<dbReference type="PANTHER" id="PTHR24198:SF165">
    <property type="entry name" value="ANKYRIN REPEAT-CONTAINING PROTEIN-RELATED"/>
    <property type="match status" value="1"/>
</dbReference>
<feature type="transmembrane region" description="Helical" evidence="5">
    <location>
        <begin position="1297"/>
        <end position="1316"/>
    </location>
</feature>
<evidence type="ECO:0000256" key="4">
    <source>
        <dbReference type="SAM" id="MobiDB-lite"/>
    </source>
</evidence>
<keyword evidence="2 3" id="KW-0040">ANK repeat</keyword>
<evidence type="ECO:0000313" key="6">
    <source>
        <dbReference type="EMBL" id="OWA53386.1"/>
    </source>
</evidence>
<dbReference type="PANTHER" id="PTHR24198">
    <property type="entry name" value="ANKYRIN REPEAT AND PROTEIN KINASE DOMAIN-CONTAINING PROTEIN"/>
    <property type="match status" value="1"/>
</dbReference>
<name>A0A9X6NIP4_HYPEX</name>
<feature type="transmembrane region" description="Helical" evidence="5">
    <location>
        <begin position="1358"/>
        <end position="1379"/>
    </location>
</feature>
<dbReference type="PROSITE" id="PS50297">
    <property type="entry name" value="ANK_REP_REGION"/>
    <property type="match status" value="14"/>
</dbReference>
<feature type="repeat" description="ANK" evidence="3">
    <location>
        <begin position="350"/>
        <end position="382"/>
    </location>
</feature>
<evidence type="ECO:0000256" key="5">
    <source>
        <dbReference type="SAM" id="Phobius"/>
    </source>
</evidence>
<dbReference type="SMART" id="SM00248">
    <property type="entry name" value="ANK"/>
    <property type="match status" value="29"/>
</dbReference>
<evidence type="ECO:0000256" key="3">
    <source>
        <dbReference type="PROSITE-ProRule" id="PRU00023"/>
    </source>
</evidence>
<evidence type="ECO:0000256" key="2">
    <source>
        <dbReference type="ARBA" id="ARBA00023043"/>
    </source>
</evidence>
<feature type="repeat" description="ANK" evidence="3">
    <location>
        <begin position="450"/>
        <end position="483"/>
    </location>
</feature>
<feature type="transmembrane region" description="Helical" evidence="5">
    <location>
        <begin position="1471"/>
        <end position="1489"/>
    </location>
</feature>
<dbReference type="Pfam" id="PF12796">
    <property type="entry name" value="Ank_2"/>
    <property type="match status" value="9"/>
</dbReference>